<dbReference type="InParanoid" id="A0A0C2WV23"/>
<dbReference type="Proteomes" id="UP000054549">
    <property type="component" value="Unassembled WGS sequence"/>
</dbReference>
<evidence type="ECO:0008006" key="3">
    <source>
        <dbReference type="Google" id="ProtNLM"/>
    </source>
</evidence>
<keyword evidence="2" id="KW-1185">Reference proteome</keyword>
<dbReference type="STRING" id="946122.A0A0C2WV23"/>
<accession>A0A0C2WV23</accession>
<organism evidence="1 2">
    <name type="scientific">Amanita muscaria (strain Koide BX008)</name>
    <dbReference type="NCBI Taxonomy" id="946122"/>
    <lineage>
        <taxon>Eukaryota</taxon>
        <taxon>Fungi</taxon>
        <taxon>Dikarya</taxon>
        <taxon>Basidiomycota</taxon>
        <taxon>Agaricomycotina</taxon>
        <taxon>Agaricomycetes</taxon>
        <taxon>Agaricomycetidae</taxon>
        <taxon>Agaricales</taxon>
        <taxon>Pluteineae</taxon>
        <taxon>Amanitaceae</taxon>
        <taxon>Amanita</taxon>
    </lineage>
</organism>
<evidence type="ECO:0000313" key="1">
    <source>
        <dbReference type="EMBL" id="KIL60646.1"/>
    </source>
</evidence>
<dbReference type="OrthoDB" id="9997739at2759"/>
<proteinExistence type="predicted"/>
<dbReference type="AlphaFoldDB" id="A0A0C2WV23"/>
<gene>
    <name evidence="1" type="ORF">M378DRAFT_912438</name>
</gene>
<dbReference type="HOGENOM" id="CLU_047592_7_1_1"/>
<sequence>MSRINSPTFSTQRVTKHPKYYIHSGDLHLLIRGQLFRVHSYFFDRDSTKFLPVPNCAHLPNRGDSDESPVVVDVDPVKFEKLLWVFYNPTYSLYDASIEDWADILELSHEWSFTQAKRLAIRELEKLEMVTVERITLYEKNQVPCEFLVPLYAELVTRTEMLSVDEAQAIGLPAVIVVCRLREQLRNPTPSLPPTPMPSTPVNFNQRDIWRRVAEEFGYPVEAANGPGACAVLLRFIYLFD</sequence>
<dbReference type="EMBL" id="KN818295">
    <property type="protein sequence ID" value="KIL60646.1"/>
    <property type="molecule type" value="Genomic_DNA"/>
</dbReference>
<evidence type="ECO:0000313" key="2">
    <source>
        <dbReference type="Proteomes" id="UP000054549"/>
    </source>
</evidence>
<name>A0A0C2WV23_AMAMK</name>
<reference evidence="1 2" key="1">
    <citation type="submission" date="2014-04" db="EMBL/GenBank/DDBJ databases">
        <title>Evolutionary Origins and Diversification of the Mycorrhizal Mutualists.</title>
        <authorList>
            <consortium name="DOE Joint Genome Institute"/>
            <consortium name="Mycorrhizal Genomics Consortium"/>
            <person name="Kohler A."/>
            <person name="Kuo A."/>
            <person name="Nagy L.G."/>
            <person name="Floudas D."/>
            <person name="Copeland A."/>
            <person name="Barry K.W."/>
            <person name="Cichocki N."/>
            <person name="Veneault-Fourrey C."/>
            <person name="LaButti K."/>
            <person name="Lindquist E.A."/>
            <person name="Lipzen A."/>
            <person name="Lundell T."/>
            <person name="Morin E."/>
            <person name="Murat C."/>
            <person name="Riley R."/>
            <person name="Ohm R."/>
            <person name="Sun H."/>
            <person name="Tunlid A."/>
            <person name="Henrissat B."/>
            <person name="Grigoriev I.V."/>
            <person name="Hibbett D.S."/>
            <person name="Martin F."/>
        </authorList>
    </citation>
    <scope>NUCLEOTIDE SEQUENCE [LARGE SCALE GENOMIC DNA]</scope>
    <source>
        <strain evidence="1 2">Koide BX008</strain>
    </source>
</reference>
<protein>
    <recommendedName>
        <fullName evidence="3">BTB domain-containing protein</fullName>
    </recommendedName>
</protein>